<feature type="non-terminal residue" evidence="1">
    <location>
        <position position="1"/>
    </location>
</feature>
<organism evidence="1 2">
    <name type="scientific">Reticulomyxa filosa</name>
    <dbReference type="NCBI Taxonomy" id="46433"/>
    <lineage>
        <taxon>Eukaryota</taxon>
        <taxon>Sar</taxon>
        <taxon>Rhizaria</taxon>
        <taxon>Retaria</taxon>
        <taxon>Foraminifera</taxon>
        <taxon>Monothalamids</taxon>
        <taxon>Reticulomyxidae</taxon>
        <taxon>Reticulomyxa</taxon>
    </lineage>
</organism>
<reference evidence="1 2" key="1">
    <citation type="journal article" date="2013" name="Curr. Biol.">
        <title>The Genome of the Foraminiferan Reticulomyxa filosa.</title>
        <authorList>
            <person name="Glockner G."/>
            <person name="Hulsmann N."/>
            <person name="Schleicher M."/>
            <person name="Noegel A.A."/>
            <person name="Eichinger L."/>
            <person name="Gallinger C."/>
            <person name="Pawlowski J."/>
            <person name="Sierra R."/>
            <person name="Euteneuer U."/>
            <person name="Pillet L."/>
            <person name="Moustafa A."/>
            <person name="Platzer M."/>
            <person name="Groth M."/>
            <person name="Szafranski K."/>
            <person name="Schliwa M."/>
        </authorList>
    </citation>
    <scope>NUCLEOTIDE SEQUENCE [LARGE SCALE GENOMIC DNA]</scope>
</reference>
<feature type="non-terminal residue" evidence="1">
    <location>
        <position position="175"/>
    </location>
</feature>
<sequence>KLDSCYFNKSNCVVLAKSNKILACPVKDIIDKISRKAEWDSQGRHKHSKSSSNHIGMGTHKHKICKLLQKYEHKQTRMKNNRLKRLKSKRYHPFGGLQSSTRSSICTCCWSGAIGHKCIWKYVLNRTDCPSFQSIVDAIEQYFSSKPVDSNVLATNNTTIIIMTMYIGAFEWNCL</sequence>
<dbReference type="Proteomes" id="UP000023152">
    <property type="component" value="Unassembled WGS sequence"/>
</dbReference>
<accession>X6PCN8</accession>
<evidence type="ECO:0000313" key="2">
    <source>
        <dbReference type="Proteomes" id="UP000023152"/>
    </source>
</evidence>
<gene>
    <name evidence="1" type="ORF">RFI_00767</name>
</gene>
<comment type="caution">
    <text evidence="1">The sequence shown here is derived from an EMBL/GenBank/DDBJ whole genome shotgun (WGS) entry which is preliminary data.</text>
</comment>
<proteinExistence type="predicted"/>
<name>X6PCN8_RETFI</name>
<evidence type="ECO:0000313" key="1">
    <source>
        <dbReference type="EMBL" id="ETO36295.1"/>
    </source>
</evidence>
<dbReference type="EMBL" id="ASPP01000819">
    <property type="protein sequence ID" value="ETO36295.1"/>
    <property type="molecule type" value="Genomic_DNA"/>
</dbReference>
<protein>
    <submittedName>
        <fullName evidence="1">Uncharacterized protein</fullName>
    </submittedName>
</protein>
<dbReference type="AlphaFoldDB" id="X6PCN8"/>
<keyword evidence="2" id="KW-1185">Reference proteome</keyword>